<dbReference type="Pfam" id="PF19086">
    <property type="entry name" value="Terpene_syn_C_2"/>
    <property type="match status" value="1"/>
</dbReference>
<sequence length="357" mass="40248">MASFQLPDVLSYSRSFDLRANKHCRRITDASEAWIRSQEPPILTEGERETLVGVKAGLLTSLCFPTCDGPQLRLFTDLCTLMVYSNARLWRQPLQSCWSGDGTGNGVDLFAGHTLLVHLVPRIQKIYDNASQMWKDRFTESIRAYRSAQLQVMENRDHVPGIAEYLELLPDLSGIKIVLDFIEPAEGLDIEGKTSEDVDRLRQHAVNIVAWTVDIVGYNVDQSISKQYNLVSLLMVHKRLPAQIAAQQAGTMVKGAVDSFLETERRIVSALRQPPTPSGRFAWIWSALKPTESTVEDNSSDKREIDDLMLWMQGLRDCIVGHTNWVYETDVFFGTKGEEVRGFGWVFLLPKVNTDGA</sequence>
<accession>A0A284S0R1</accession>
<dbReference type="InterPro" id="IPR008949">
    <property type="entry name" value="Isoprenoid_synthase_dom_sf"/>
</dbReference>
<evidence type="ECO:0000313" key="1">
    <source>
        <dbReference type="EMBL" id="SJL14592.1"/>
    </source>
</evidence>
<dbReference type="OrthoDB" id="2861623at2759"/>
<protein>
    <submittedName>
        <fullName evidence="1">Uncharacterized protein</fullName>
    </submittedName>
</protein>
<keyword evidence="2" id="KW-1185">Reference proteome</keyword>
<reference evidence="2" key="1">
    <citation type="journal article" date="2017" name="Nat. Ecol. Evol.">
        <title>Genome expansion and lineage-specific genetic innovations in the forest pathogenic fungi Armillaria.</title>
        <authorList>
            <person name="Sipos G."/>
            <person name="Prasanna A.N."/>
            <person name="Walter M.C."/>
            <person name="O'Connor E."/>
            <person name="Balint B."/>
            <person name="Krizsan K."/>
            <person name="Kiss B."/>
            <person name="Hess J."/>
            <person name="Varga T."/>
            <person name="Slot J."/>
            <person name="Riley R."/>
            <person name="Boka B."/>
            <person name="Rigling D."/>
            <person name="Barry K."/>
            <person name="Lee J."/>
            <person name="Mihaltcheva S."/>
            <person name="LaButti K."/>
            <person name="Lipzen A."/>
            <person name="Waldron R."/>
            <person name="Moloney N.M."/>
            <person name="Sperisen C."/>
            <person name="Kredics L."/>
            <person name="Vagvoelgyi C."/>
            <person name="Patrignani A."/>
            <person name="Fitzpatrick D."/>
            <person name="Nagy I."/>
            <person name="Doyle S."/>
            <person name="Anderson J.B."/>
            <person name="Grigoriev I.V."/>
            <person name="Gueldener U."/>
            <person name="Muensterkoetter M."/>
            <person name="Nagy L.G."/>
        </authorList>
    </citation>
    <scope>NUCLEOTIDE SEQUENCE [LARGE SCALE GENOMIC DNA]</scope>
    <source>
        <strain evidence="2">C18/9</strain>
    </source>
</reference>
<gene>
    <name evidence="1" type="ORF">ARMOST_18055</name>
</gene>
<evidence type="ECO:0000313" key="2">
    <source>
        <dbReference type="Proteomes" id="UP000219338"/>
    </source>
</evidence>
<dbReference type="SUPFAM" id="SSF48576">
    <property type="entry name" value="Terpenoid synthases"/>
    <property type="match status" value="1"/>
</dbReference>
<dbReference type="Gene3D" id="1.10.600.10">
    <property type="entry name" value="Farnesyl Diphosphate Synthase"/>
    <property type="match status" value="1"/>
</dbReference>
<dbReference type="OMA" id="QKRFQRH"/>
<dbReference type="Proteomes" id="UP000219338">
    <property type="component" value="Unassembled WGS sequence"/>
</dbReference>
<dbReference type="EMBL" id="FUEG01000024">
    <property type="protein sequence ID" value="SJL14592.1"/>
    <property type="molecule type" value="Genomic_DNA"/>
</dbReference>
<organism evidence="1 2">
    <name type="scientific">Armillaria ostoyae</name>
    <name type="common">Armillaria root rot fungus</name>
    <dbReference type="NCBI Taxonomy" id="47428"/>
    <lineage>
        <taxon>Eukaryota</taxon>
        <taxon>Fungi</taxon>
        <taxon>Dikarya</taxon>
        <taxon>Basidiomycota</taxon>
        <taxon>Agaricomycotina</taxon>
        <taxon>Agaricomycetes</taxon>
        <taxon>Agaricomycetidae</taxon>
        <taxon>Agaricales</taxon>
        <taxon>Marasmiineae</taxon>
        <taxon>Physalacriaceae</taxon>
        <taxon>Armillaria</taxon>
    </lineage>
</organism>
<dbReference type="AlphaFoldDB" id="A0A284S0R1"/>
<proteinExistence type="predicted"/>
<name>A0A284S0R1_ARMOS</name>